<name>A0A0F9BSH3_9ZZZZ</name>
<gene>
    <name evidence="2" type="ORF">LCGC14_2491690</name>
</gene>
<proteinExistence type="predicted"/>
<comment type="caution">
    <text evidence="2">The sequence shown here is derived from an EMBL/GenBank/DDBJ whole genome shotgun (WGS) entry which is preliminary data.</text>
</comment>
<dbReference type="AlphaFoldDB" id="A0A0F9BSH3"/>
<protein>
    <submittedName>
        <fullName evidence="2">Uncharacterized protein</fullName>
    </submittedName>
</protein>
<reference evidence="2" key="1">
    <citation type="journal article" date="2015" name="Nature">
        <title>Complex archaea that bridge the gap between prokaryotes and eukaryotes.</title>
        <authorList>
            <person name="Spang A."/>
            <person name="Saw J.H."/>
            <person name="Jorgensen S.L."/>
            <person name="Zaremba-Niedzwiedzka K."/>
            <person name="Martijn J."/>
            <person name="Lind A.E."/>
            <person name="van Eijk R."/>
            <person name="Schleper C."/>
            <person name="Guy L."/>
            <person name="Ettema T.J."/>
        </authorList>
    </citation>
    <scope>NUCLEOTIDE SEQUENCE</scope>
</reference>
<organism evidence="2">
    <name type="scientific">marine sediment metagenome</name>
    <dbReference type="NCBI Taxonomy" id="412755"/>
    <lineage>
        <taxon>unclassified sequences</taxon>
        <taxon>metagenomes</taxon>
        <taxon>ecological metagenomes</taxon>
    </lineage>
</organism>
<accession>A0A0F9BSH3</accession>
<evidence type="ECO:0000256" key="1">
    <source>
        <dbReference type="SAM" id="MobiDB-lite"/>
    </source>
</evidence>
<feature type="compositionally biased region" description="Basic and acidic residues" evidence="1">
    <location>
        <begin position="7"/>
        <end position="28"/>
    </location>
</feature>
<dbReference type="EMBL" id="LAZR01039513">
    <property type="protein sequence ID" value="KKL16827.1"/>
    <property type="molecule type" value="Genomic_DNA"/>
</dbReference>
<sequence length="28" mass="3294">MTVESEEEKKKRVDKLMKGEDKHESSKS</sequence>
<evidence type="ECO:0000313" key="2">
    <source>
        <dbReference type="EMBL" id="KKL16827.1"/>
    </source>
</evidence>
<feature type="region of interest" description="Disordered" evidence="1">
    <location>
        <begin position="1"/>
        <end position="28"/>
    </location>
</feature>
<feature type="non-terminal residue" evidence="2">
    <location>
        <position position="28"/>
    </location>
</feature>